<reference evidence="7 8" key="1">
    <citation type="submission" date="2020-08" db="EMBL/GenBank/DDBJ databases">
        <title>Sequencing the genomes of 1000 actinobacteria strains.</title>
        <authorList>
            <person name="Klenk H.-P."/>
        </authorList>
    </citation>
    <scope>NUCLEOTIDE SEQUENCE [LARGE SCALE GENOMIC DNA]</scope>
    <source>
        <strain evidence="7 8">DSM 19079</strain>
    </source>
</reference>
<feature type="transmembrane region" description="Helical" evidence="5">
    <location>
        <begin position="192"/>
        <end position="211"/>
    </location>
</feature>
<sequence length="361" mass="35775">MAVELSGHAGWGGTTSMAMSLAGALSALPLARLALAHGRRTALTAANGLAALGTVGMVLAPVLGSYPLLLAAALLVGLGAAGNLQARFAATDLADDVTRARDLGLVVWSITLGAVAGPNLIGPGAALARPLGLPDTSGPFLLSLAGMLLAVAILQVGLRPDPLTTALRLGGGPPAPRPRLADGLTVLRRERAVALAVTAVVTAHAVMVAVMSMTPVHLACVAQDPASPDEAPGAAHAAQEHAAHAAQEHAAHLDTAPDTFVVIGLVISLHIAGMYALSPVMGHLADRWGRVRLTAAGLGTLVAACLLAGAGRGSVPVVTVGLVLLGLGWSAATVAGSARVSELVRGPDRVLVQAVPGGPGA</sequence>
<dbReference type="PANTHER" id="PTHR23534:SF1">
    <property type="entry name" value="MAJOR FACILITATOR SUPERFAMILY PROTEIN"/>
    <property type="match status" value="1"/>
</dbReference>
<evidence type="ECO:0000313" key="8">
    <source>
        <dbReference type="Proteomes" id="UP000560081"/>
    </source>
</evidence>
<name>A0A7W7P9Q1_9MICC</name>
<dbReference type="PANTHER" id="PTHR23534">
    <property type="entry name" value="MFS PERMEASE"/>
    <property type="match status" value="1"/>
</dbReference>
<dbReference type="GO" id="GO:0005886">
    <property type="term" value="C:plasma membrane"/>
    <property type="evidence" value="ECO:0007669"/>
    <property type="project" value="UniProtKB-SubCell"/>
</dbReference>
<comment type="caution">
    <text evidence="7">The sequence shown here is derived from an EMBL/GenBank/DDBJ whole genome shotgun (WGS) entry which is preliminary data.</text>
</comment>
<evidence type="ECO:0000256" key="3">
    <source>
        <dbReference type="ARBA" id="ARBA00022989"/>
    </source>
</evidence>
<feature type="transmembrane region" description="Helical" evidence="5">
    <location>
        <begin position="105"/>
        <end position="128"/>
    </location>
</feature>
<keyword evidence="8" id="KW-1185">Reference proteome</keyword>
<comment type="subcellular location">
    <subcellularLocation>
        <location evidence="1">Cell membrane</location>
        <topology evidence="1">Multi-pass membrane protein</topology>
    </subcellularLocation>
</comment>
<dbReference type="EMBL" id="JACHMC010000001">
    <property type="protein sequence ID" value="MBB4882726.1"/>
    <property type="molecule type" value="Genomic_DNA"/>
</dbReference>
<keyword evidence="4 5" id="KW-0472">Membrane</keyword>
<feature type="transmembrane region" description="Helical" evidence="5">
    <location>
        <begin position="42"/>
        <end position="60"/>
    </location>
</feature>
<evidence type="ECO:0000256" key="5">
    <source>
        <dbReference type="SAM" id="Phobius"/>
    </source>
</evidence>
<feature type="transmembrane region" description="Helical" evidence="5">
    <location>
        <begin position="16"/>
        <end position="35"/>
    </location>
</feature>
<accession>A0A7W7P9Q1</accession>
<dbReference type="PROSITE" id="PS50850">
    <property type="entry name" value="MFS"/>
    <property type="match status" value="1"/>
</dbReference>
<dbReference type="Proteomes" id="UP000560081">
    <property type="component" value="Unassembled WGS sequence"/>
</dbReference>
<evidence type="ECO:0000256" key="4">
    <source>
        <dbReference type="ARBA" id="ARBA00023136"/>
    </source>
</evidence>
<keyword evidence="3 5" id="KW-1133">Transmembrane helix</keyword>
<keyword evidence="2 5" id="KW-0812">Transmembrane</keyword>
<gene>
    <name evidence="7" type="ORF">BJ976_001077</name>
</gene>
<protein>
    <submittedName>
        <fullName evidence="7">MFS family permease</fullName>
    </submittedName>
</protein>
<dbReference type="AlphaFoldDB" id="A0A7W7P9Q1"/>
<feature type="transmembrane region" description="Helical" evidence="5">
    <location>
        <begin position="293"/>
        <end position="311"/>
    </location>
</feature>
<feature type="transmembrane region" description="Helical" evidence="5">
    <location>
        <begin position="140"/>
        <end position="158"/>
    </location>
</feature>
<evidence type="ECO:0000313" key="7">
    <source>
        <dbReference type="EMBL" id="MBB4882726.1"/>
    </source>
</evidence>
<evidence type="ECO:0000256" key="2">
    <source>
        <dbReference type="ARBA" id="ARBA00022692"/>
    </source>
</evidence>
<dbReference type="InterPro" id="IPR036259">
    <property type="entry name" value="MFS_trans_sf"/>
</dbReference>
<dbReference type="GO" id="GO:0022857">
    <property type="term" value="F:transmembrane transporter activity"/>
    <property type="evidence" value="ECO:0007669"/>
    <property type="project" value="InterPro"/>
</dbReference>
<organism evidence="7 8">
    <name type="scientific">Micrococcus flavus</name>
    <dbReference type="NCBI Taxonomy" id="384602"/>
    <lineage>
        <taxon>Bacteria</taxon>
        <taxon>Bacillati</taxon>
        <taxon>Actinomycetota</taxon>
        <taxon>Actinomycetes</taxon>
        <taxon>Micrococcales</taxon>
        <taxon>Micrococcaceae</taxon>
        <taxon>Micrococcus</taxon>
    </lineage>
</organism>
<evidence type="ECO:0000259" key="6">
    <source>
        <dbReference type="PROSITE" id="PS50850"/>
    </source>
</evidence>
<dbReference type="SUPFAM" id="SSF103473">
    <property type="entry name" value="MFS general substrate transporter"/>
    <property type="match status" value="2"/>
</dbReference>
<feature type="transmembrane region" description="Helical" evidence="5">
    <location>
        <begin position="260"/>
        <end position="281"/>
    </location>
</feature>
<dbReference type="InterPro" id="IPR020846">
    <property type="entry name" value="MFS_dom"/>
</dbReference>
<dbReference type="InterPro" id="IPR011701">
    <property type="entry name" value="MFS"/>
</dbReference>
<feature type="transmembrane region" description="Helical" evidence="5">
    <location>
        <begin position="317"/>
        <end position="335"/>
    </location>
</feature>
<evidence type="ECO:0000256" key="1">
    <source>
        <dbReference type="ARBA" id="ARBA00004651"/>
    </source>
</evidence>
<dbReference type="Gene3D" id="1.20.1250.20">
    <property type="entry name" value="MFS general substrate transporter like domains"/>
    <property type="match status" value="2"/>
</dbReference>
<dbReference type="Pfam" id="PF07690">
    <property type="entry name" value="MFS_1"/>
    <property type="match status" value="2"/>
</dbReference>
<feature type="transmembrane region" description="Helical" evidence="5">
    <location>
        <begin position="66"/>
        <end position="84"/>
    </location>
</feature>
<proteinExistence type="predicted"/>
<feature type="domain" description="Major facilitator superfamily (MFS) profile" evidence="6">
    <location>
        <begin position="198"/>
        <end position="361"/>
    </location>
</feature>